<sequence>MTRQIALNALFLLAATGAQAQSVEDLSTGFGLSTLGLYGSASYEAMPQLRARGVVVGLPTLTHTEEEDEGDMTVELATLGLAALADYYPTAGGLRLSGGLYLGKPDLSFDLVAGPGETIEVGDSEYSDASLHASASFGRPISPMVAVGYETRFGERWAFDAEIGAIMFGGIDIDVEGENIEMDDLQEEAAQIEDDLGFIKAYPWIAIGVSYAF</sequence>
<name>A0ABR6HKR9_9RHOB</name>
<gene>
    <name evidence="2" type="ORF">FHS00_000703</name>
</gene>
<feature type="signal peptide" evidence="1">
    <location>
        <begin position="1"/>
        <end position="20"/>
    </location>
</feature>
<dbReference type="Proteomes" id="UP000576152">
    <property type="component" value="Unassembled WGS sequence"/>
</dbReference>
<dbReference type="Gene3D" id="2.40.160.170">
    <property type="match status" value="1"/>
</dbReference>
<proteinExistence type="predicted"/>
<reference evidence="2 3" key="1">
    <citation type="submission" date="2020-08" db="EMBL/GenBank/DDBJ databases">
        <title>Genomic Encyclopedia of Type Strains, Phase III (KMG-III): the genomes of soil and plant-associated and newly described type strains.</title>
        <authorList>
            <person name="Whitman W."/>
        </authorList>
    </citation>
    <scope>NUCLEOTIDE SEQUENCE [LARGE SCALE GENOMIC DNA]</scope>
    <source>
        <strain evidence="2 3">CECT 8572</strain>
    </source>
</reference>
<evidence type="ECO:0000256" key="1">
    <source>
        <dbReference type="SAM" id="SignalP"/>
    </source>
</evidence>
<feature type="chain" id="PRO_5046147895" description="Outer membrane protein beta-barrel domain-containing protein" evidence="1">
    <location>
        <begin position="21"/>
        <end position="213"/>
    </location>
</feature>
<comment type="caution">
    <text evidence="2">The sequence shown here is derived from an EMBL/GenBank/DDBJ whole genome shotgun (WGS) entry which is preliminary data.</text>
</comment>
<organism evidence="2 3">
    <name type="scientific">Limimaricola variabilis</name>
    <dbReference type="NCBI Taxonomy" id="1492771"/>
    <lineage>
        <taxon>Bacteria</taxon>
        <taxon>Pseudomonadati</taxon>
        <taxon>Pseudomonadota</taxon>
        <taxon>Alphaproteobacteria</taxon>
        <taxon>Rhodobacterales</taxon>
        <taxon>Paracoccaceae</taxon>
        <taxon>Limimaricola</taxon>
    </lineage>
</organism>
<accession>A0ABR6HKR9</accession>
<keyword evidence="3" id="KW-1185">Reference proteome</keyword>
<evidence type="ECO:0000313" key="3">
    <source>
        <dbReference type="Proteomes" id="UP000576152"/>
    </source>
</evidence>
<evidence type="ECO:0000313" key="2">
    <source>
        <dbReference type="EMBL" id="MBB3711141.1"/>
    </source>
</evidence>
<dbReference type="RefSeq" id="WP_183469936.1">
    <property type="nucleotide sequence ID" value="NZ_JACIBX010000002.1"/>
</dbReference>
<keyword evidence="1" id="KW-0732">Signal</keyword>
<evidence type="ECO:0008006" key="4">
    <source>
        <dbReference type="Google" id="ProtNLM"/>
    </source>
</evidence>
<dbReference type="EMBL" id="JACIBX010000002">
    <property type="protein sequence ID" value="MBB3711141.1"/>
    <property type="molecule type" value="Genomic_DNA"/>
</dbReference>
<protein>
    <recommendedName>
        <fullName evidence="4">Outer membrane protein beta-barrel domain-containing protein</fullName>
    </recommendedName>
</protein>